<comment type="catalytic activity">
    <reaction evidence="2">
        <text>alpha,alpha-trehalose 6-phosphate + H2O = alpha,alpha-trehalose + phosphate</text>
        <dbReference type="Rhea" id="RHEA:23420"/>
        <dbReference type="ChEBI" id="CHEBI:15377"/>
        <dbReference type="ChEBI" id="CHEBI:16551"/>
        <dbReference type="ChEBI" id="CHEBI:43474"/>
        <dbReference type="ChEBI" id="CHEBI:58429"/>
        <dbReference type="EC" id="3.1.3.12"/>
    </reaction>
</comment>
<dbReference type="EC" id="3.1.3.12" evidence="2"/>
<evidence type="ECO:0000256" key="1">
    <source>
        <dbReference type="ARBA" id="ARBA00022801"/>
    </source>
</evidence>
<comment type="cofactor">
    <cofactor evidence="2">
        <name>Mg(2+)</name>
        <dbReference type="ChEBI" id="CHEBI:18420"/>
    </cofactor>
</comment>
<dbReference type="Proteomes" id="UP001196565">
    <property type="component" value="Unassembled WGS sequence"/>
</dbReference>
<dbReference type="Pfam" id="PF02358">
    <property type="entry name" value="Trehalose_PPase"/>
    <property type="match status" value="1"/>
</dbReference>
<comment type="pathway">
    <text evidence="2">Glycan biosynthesis; trehalose biosynthesis.</text>
</comment>
<gene>
    <name evidence="3" type="primary">otsB</name>
    <name evidence="3" type="ORF">KPL78_23970</name>
</gene>
<accession>A0ABS7AGS7</accession>
<protein>
    <recommendedName>
        <fullName evidence="2">Trehalose 6-phosphate phosphatase</fullName>
        <ecNumber evidence="2">3.1.3.12</ecNumber>
    </recommendedName>
</protein>
<organism evidence="3 4">
    <name type="scientific">Roseomonas alba</name>
    <dbReference type="NCBI Taxonomy" id="2846776"/>
    <lineage>
        <taxon>Bacteria</taxon>
        <taxon>Pseudomonadati</taxon>
        <taxon>Pseudomonadota</taxon>
        <taxon>Alphaproteobacteria</taxon>
        <taxon>Acetobacterales</taxon>
        <taxon>Roseomonadaceae</taxon>
        <taxon>Roseomonas</taxon>
    </lineage>
</organism>
<dbReference type="InterPro" id="IPR044651">
    <property type="entry name" value="OTSB-like"/>
</dbReference>
<proteinExistence type="inferred from homology"/>
<comment type="function">
    <text evidence="2">Removes the phosphate from trehalose 6-phosphate to produce free trehalose.</text>
</comment>
<keyword evidence="2" id="KW-0460">Magnesium</keyword>
<evidence type="ECO:0000313" key="3">
    <source>
        <dbReference type="EMBL" id="MBW6400937.1"/>
    </source>
</evidence>
<name>A0ABS7AGS7_9PROT</name>
<dbReference type="PANTHER" id="PTHR43768:SF3">
    <property type="entry name" value="TREHALOSE 6-PHOSPHATE PHOSPHATASE"/>
    <property type="match status" value="1"/>
</dbReference>
<dbReference type="Gene3D" id="3.30.70.1020">
    <property type="entry name" value="Trehalose-6-phosphate phosphatase related protein, domain 2"/>
    <property type="match status" value="1"/>
</dbReference>
<dbReference type="InterPro" id="IPR036412">
    <property type="entry name" value="HAD-like_sf"/>
</dbReference>
<dbReference type="Gene3D" id="3.40.50.1000">
    <property type="entry name" value="HAD superfamily/HAD-like"/>
    <property type="match status" value="1"/>
</dbReference>
<dbReference type="EMBL" id="JAHYBZ010000009">
    <property type="protein sequence ID" value="MBW6400937.1"/>
    <property type="molecule type" value="Genomic_DNA"/>
</dbReference>
<dbReference type="InterPro" id="IPR023214">
    <property type="entry name" value="HAD_sf"/>
</dbReference>
<evidence type="ECO:0000256" key="2">
    <source>
        <dbReference type="RuleBase" id="RU361117"/>
    </source>
</evidence>
<sequence length="249" mass="26018">MTPPGVPEIEADWALFLDLDGTLLELAPTPDAVIVPADLPSVLACLSGGLGGALAIVTGRARETADQLLAPFLPTGGFGHGAELRDAVGAAVGDDTVPAPPSAWCDTLTRFAATRDGLLLERKPHGIALHYRAVPTQGEAVRAAMQALVLQAPNDFVLLPAHMAFEIRPRAATKARPVTALMAAPPFLGRRPVFVGDDVTDEDGMAAARDLGGLGLHVGRDFTGGPPQVRAWLARAARRLTQEQPLAQS</sequence>
<dbReference type="PANTHER" id="PTHR43768">
    <property type="entry name" value="TREHALOSE 6-PHOSPHATE PHOSPHATASE"/>
    <property type="match status" value="1"/>
</dbReference>
<evidence type="ECO:0000313" key="4">
    <source>
        <dbReference type="Proteomes" id="UP001196565"/>
    </source>
</evidence>
<dbReference type="NCBIfam" id="TIGR00685">
    <property type="entry name" value="T6PP"/>
    <property type="match status" value="1"/>
</dbReference>
<keyword evidence="2" id="KW-0479">Metal-binding</keyword>
<reference evidence="3 4" key="1">
    <citation type="submission" date="2021-07" db="EMBL/GenBank/DDBJ databases">
        <authorList>
            <person name="So Y."/>
        </authorList>
    </citation>
    <scope>NUCLEOTIDE SEQUENCE [LARGE SCALE GENOMIC DNA]</scope>
    <source>
        <strain evidence="3 4">HJA6</strain>
    </source>
</reference>
<dbReference type="GO" id="GO:0004805">
    <property type="term" value="F:trehalose-phosphatase activity"/>
    <property type="evidence" value="ECO:0007669"/>
    <property type="project" value="UniProtKB-EC"/>
</dbReference>
<dbReference type="SUPFAM" id="SSF56784">
    <property type="entry name" value="HAD-like"/>
    <property type="match status" value="1"/>
</dbReference>
<dbReference type="RefSeq" id="WP_219765503.1">
    <property type="nucleotide sequence ID" value="NZ_JAHYBZ010000009.1"/>
</dbReference>
<dbReference type="InterPro" id="IPR003337">
    <property type="entry name" value="Trehalose_PPase"/>
</dbReference>
<comment type="similarity">
    <text evidence="2">Belongs to the trehalose phosphatase family.</text>
</comment>
<keyword evidence="4" id="KW-1185">Reference proteome</keyword>
<keyword evidence="1 2" id="KW-0378">Hydrolase</keyword>
<comment type="caution">
    <text evidence="3">The sequence shown here is derived from an EMBL/GenBank/DDBJ whole genome shotgun (WGS) entry which is preliminary data.</text>
</comment>